<evidence type="ECO:0000256" key="1">
    <source>
        <dbReference type="SAM" id="MobiDB-lite"/>
    </source>
</evidence>
<keyword evidence="3" id="KW-1185">Reference proteome</keyword>
<name>A0A5B7KB93_PORTR</name>
<reference evidence="2 3" key="1">
    <citation type="submission" date="2019-05" db="EMBL/GenBank/DDBJ databases">
        <title>Another draft genome of Portunus trituberculatus and its Hox gene families provides insights of decapod evolution.</title>
        <authorList>
            <person name="Jeong J.-H."/>
            <person name="Song I."/>
            <person name="Kim S."/>
            <person name="Choi T."/>
            <person name="Kim D."/>
            <person name="Ryu S."/>
            <person name="Kim W."/>
        </authorList>
    </citation>
    <scope>NUCLEOTIDE SEQUENCE [LARGE SCALE GENOMIC DNA]</scope>
    <source>
        <tissue evidence="2">Muscle</tissue>
    </source>
</reference>
<sequence length="96" mass="10243">MDLHLPSKGNPNQQRYVPQKDSQNRKLLWESLVEGNPPPYSDLKMTSHGPGSVGGLGAAVAGLPFHPALRYHPSKDGFLPGVGCTSEAGLRPVSRA</sequence>
<dbReference type="EMBL" id="VSRR010131693">
    <property type="protein sequence ID" value="MPD02498.1"/>
    <property type="molecule type" value="Genomic_DNA"/>
</dbReference>
<evidence type="ECO:0000313" key="2">
    <source>
        <dbReference type="EMBL" id="MPD02498.1"/>
    </source>
</evidence>
<comment type="caution">
    <text evidence="2">The sequence shown here is derived from an EMBL/GenBank/DDBJ whole genome shotgun (WGS) entry which is preliminary data.</text>
</comment>
<gene>
    <name evidence="2" type="ORF">E2C01_098085</name>
</gene>
<accession>A0A5B7KB93</accession>
<dbReference type="AlphaFoldDB" id="A0A5B7KB93"/>
<proteinExistence type="predicted"/>
<organism evidence="2 3">
    <name type="scientific">Portunus trituberculatus</name>
    <name type="common">Swimming crab</name>
    <name type="synonym">Neptunus trituberculatus</name>
    <dbReference type="NCBI Taxonomy" id="210409"/>
    <lineage>
        <taxon>Eukaryota</taxon>
        <taxon>Metazoa</taxon>
        <taxon>Ecdysozoa</taxon>
        <taxon>Arthropoda</taxon>
        <taxon>Crustacea</taxon>
        <taxon>Multicrustacea</taxon>
        <taxon>Malacostraca</taxon>
        <taxon>Eumalacostraca</taxon>
        <taxon>Eucarida</taxon>
        <taxon>Decapoda</taxon>
        <taxon>Pleocyemata</taxon>
        <taxon>Brachyura</taxon>
        <taxon>Eubrachyura</taxon>
        <taxon>Portunoidea</taxon>
        <taxon>Portunidae</taxon>
        <taxon>Portuninae</taxon>
        <taxon>Portunus</taxon>
    </lineage>
</organism>
<protein>
    <submittedName>
        <fullName evidence="2">Uncharacterized protein</fullName>
    </submittedName>
</protein>
<evidence type="ECO:0000313" key="3">
    <source>
        <dbReference type="Proteomes" id="UP000324222"/>
    </source>
</evidence>
<dbReference type="Proteomes" id="UP000324222">
    <property type="component" value="Unassembled WGS sequence"/>
</dbReference>
<feature type="region of interest" description="Disordered" evidence="1">
    <location>
        <begin position="1"/>
        <end position="24"/>
    </location>
</feature>